<dbReference type="EMBL" id="BARU01031172">
    <property type="protein sequence ID" value="GAH71668.1"/>
    <property type="molecule type" value="Genomic_DNA"/>
</dbReference>
<protein>
    <submittedName>
        <fullName evidence="1">Uncharacterized protein</fullName>
    </submittedName>
</protein>
<accession>X1JPF2</accession>
<evidence type="ECO:0000313" key="1">
    <source>
        <dbReference type="EMBL" id="GAH71668.1"/>
    </source>
</evidence>
<gene>
    <name evidence="1" type="ORF">S03H2_49345</name>
</gene>
<proteinExistence type="predicted"/>
<reference evidence="1" key="1">
    <citation type="journal article" date="2014" name="Front. Microbiol.">
        <title>High frequency of phylogenetically diverse reductive dehalogenase-homologous genes in deep subseafloor sedimentary metagenomes.</title>
        <authorList>
            <person name="Kawai M."/>
            <person name="Futagami T."/>
            <person name="Toyoda A."/>
            <person name="Takaki Y."/>
            <person name="Nishi S."/>
            <person name="Hori S."/>
            <person name="Arai W."/>
            <person name="Tsubouchi T."/>
            <person name="Morono Y."/>
            <person name="Uchiyama I."/>
            <person name="Ito T."/>
            <person name="Fujiyama A."/>
            <person name="Inagaki F."/>
            <person name="Takami H."/>
        </authorList>
    </citation>
    <scope>NUCLEOTIDE SEQUENCE</scope>
    <source>
        <strain evidence="1">Expedition CK06-06</strain>
    </source>
</reference>
<dbReference type="AlphaFoldDB" id="X1JPF2"/>
<comment type="caution">
    <text evidence="1">The sequence shown here is derived from an EMBL/GenBank/DDBJ whole genome shotgun (WGS) entry which is preliminary data.</text>
</comment>
<organism evidence="1">
    <name type="scientific">marine sediment metagenome</name>
    <dbReference type="NCBI Taxonomy" id="412755"/>
    <lineage>
        <taxon>unclassified sequences</taxon>
        <taxon>metagenomes</taxon>
        <taxon>ecological metagenomes</taxon>
    </lineage>
</organism>
<feature type="non-terminal residue" evidence="1">
    <location>
        <position position="1"/>
    </location>
</feature>
<sequence>CSEIGSISGILGELKELNDSTDHMSIINSIAERIIMDTENRQQILDYLTKQKPLLI</sequence>
<name>X1JPF2_9ZZZZ</name>